<feature type="domain" description="SHSP" evidence="8">
    <location>
        <begin position="15"/>
        <end position="118"/>
    </location>
</feature>
<keyword evidence="7" id="KW-0472">Membrane</keyword>
<gene>
    <name evidence="9" type="ORF">RIF29_17704</name>
</gene>
<keyword evidence="10" id="KW-1185">Reference proteome</keyword>
<dbReference type="InterPro" id="IPR002068">
    <property type="entry name" value="A-crystallin/Hsp20_dom"/>
</dbReference>
<evidence type="ECO:0000256" key="3">
    <source>
        <dbReference type="ARBA" id="ARBA00022821"/>
    </source>
</evidence>
<dbReference type="PANTHER" id="PTHR43670">
    <property type="entry name" value="HEAT SHOCK PROTEIN 26"/>
    <property type="match status" value="1"/>
</dbReference>
<keyword evidence="7" id="KW-1133">Transmembrane helix</keyword>
<feature type="compositionally biased region" description="Pro residues" evidence="6">
    <location>
        <begin position="138"/>
        <end position="147"/>
    </location>
</feature>
<evidence type="ECO:0000259" key="8">
    <source>
        <dbReference type="PROSITE" id="PS01031"/>
    </source>
</evidence>
<feature type="transmembrane region" description="Helical" evidence="7">
    <location>
        <begin position="287"/>
        <end position="304"/>
    </location>
</feature>
<evidence type="ECO:0000256" key="6">
    <source>
        <dbReference type="SAM" id="MobiDB-lite"/>
    </source>
</evidence>
<feature type="compositionally biased region" description="Basic and acidic residues" evidence="6">
    <location>
        <begin position="176"/>
        <end position="202"/>
    </location>
</feature>
<accession>A0AAN9FJU7</accession>
<comment type="subcellular location">
    <subcellularLocation>
        <location evidence="1">Cell membrane</location>
        <topology evidence="1">Single-pass membrane protein</topology>
    </subcellularLocation>
</comment>
<protein>
    <recommendedName>
        <fullName evidence="8">SHSP domain-containing protein</fullName>
    </recommendedName>
</protein>
<evidence type="ECO:0000256" key="5">
    <source>
        <dbReference type="RuleBase" id="RU003616"/>
    </source>
</evidence>
<feature type="compositionally biased region" description="Pro residues" evidence="6">
    <location>
        <begin position="109"/>
        <end position="131"/>
    </location>
</feature>
<keyword evidence="7" id="KW-0812">Transmembrane</keyword>
<keyword evidence="3" id="KW-0611">Plant defense</keyword>
<proteinExistence type="inferred from homology"/>
<feature type="region of interest" description="Disordered" evidence="6">
    <location>
        <begin position="107"/>
        <end position="253"/>
    </location>
</feature>
<name>A0AAN9FJU7_CROPI</name>
<evidence type="ECO:0000313" key="9">
    <source>
        <dbReference type="EMBL" id="KAK7276561.1"/>
    </source>
</evidence>
<dbReference type="GO" id="GO:0034605">
    <property type="term" value="P:cellular response to heat"/>
    <property type="evidence" value="ECO:0007669"/>
    <property type="project" value="TreeGrafter"/>
</dbReference>
<feature type="compositionally biased region" description="Low complexity" evidence="6">
    <location>
        <begin position="203"/>
        <end position="213"/>
    </location>
</feature>
<organism evidence="9 10">
    <name type="scientific">Crotalaria pallida</name>
    <name type="common">Smooth rattlebox</name>
    <name type="synonym">Crotalaria striata</name>
    <dbReference type="NCBI Taxonomy" id="3830"/>
    <lineage>
        <taxon>Eukaryota</taxon>
        <taxon>Viridiplantae</taxon>
        <taxon>Streptophyta</taxon>
        <taxon>Embryophyta</taxon>
        <taxon>Tracheophyta</taxon>
        <taxon>Spermatophyta</taxon>
        <taxon>Magnoliopsida</taxon>
        <taxon>eudicotyledons</taxon>
        <taxon>Gunneridae</taxon>
        <taxon>Pentapetalae</taxon>
        <taxon>rosids</taxon>
        <taxon>fabids</taxon>
        <taxon>Fabales</taxon>
        <taxon>Fabaceae</taxon>
        <taxon>Papilionoideae</taxon>
        <taxon>50 kb inversion clade</taxon>
        <taxon>genistoids sensu lato</taxon>
        <taxon>core genistoids</taxon>
        <taxon>Crotalarieae</taxon>
        <taxon>Crotalaria</taxon>
    </lineage>
</organism>
<evidence type="ECO:0000256" key="4">
    <source>
        <dbReference type="PROSITE-ProRule" id="PRU00285"/>
    </source>
</evidence>
<feature type="compositionally biased region" description="Basic and acidic residues" evidence="6">
    <location>
        <begin position="217"/>
        <end position="235"/>
    </location>
</feature>
<dbReference type="PANTHER" id="PTHR43670:SF73">
    <property type="entry name" value="INACTIVE PROTEIN RESTRICTED TEV MOVEMENT 2-LIKE"/>
    <property type="match status" value="1"/>
</dbReference>
<sequence length="320" mass="35713">MSLDQKAAQVQPAERVYEDFEPPHDWVHDETSDTLILMLPGFRREQLRVQIASTRILRLSGERQMSGNKWRQFRKEFPIPQESDTNGVSAKFENGILYIKLPKLITPIKPTPTPTPPPPPTQQQAPRPPQLPTQQETPKPPQQPTPPNAQEAKTEKISKPPTPTPTPTPIAPQQESKVDEESQKKPKTADKAVETKAEKAEEAPAATPAQVAPLQKNEVDDSQKKAQKEKAKLKSEATTSKAHHHQGVHEAKIDKRSQTLELLSRQTQEYTSAAYGLVEELKKQKKLANLLVGIILAFVFGLYVKHAIKSSFGGPKIEEL</sequence>
<dbReference type="CDD" id="cd06464">
    <property type="entry name" value="ACD_sHsps-like"/>
    <property type="match status" value="1"/>
</dbReference>
<dbReference type="AlphaFoldDB" id="A0AAN9FJU7"/>
<dbReference type="GO" id="GO:0006952">
    <property type="term" value="P:defense response"/>
    <property type="evidence" value="ECO:0007669"/>
    <property type="project" value="UniProtKB-KW"/>
</dbReference>
<feature type="compositionally biased region" description="Pro residues" evidence="6">
    <location>
        <begin position="160"/>
        <end position="170"/>
    </location>
</feature>
<dbReference type="Gene3D" id="2.60.40.790">
    <property type="match status" value="1"/>
</dbReference>
<comment type="similarity">
    <text evidence="4 5">Belongs to the small heat shock protein (HSP20) family.</text>
</comment>
<evidence type="ECO:0000256" key="1">
    <source>
        <dbReference type="ARBA" id="ARBA00004162"/>
    </source>
</evidence>
<dbReference type="PRINTS" id="PR01217">
    <property type="entry name" value="PRICHEXTENSN"/>
</dbReference>
<dbReference type="Pfam" id="PF00011">
    <property type="entry name" value="HSP20"/>
    <property type="match status" value="1"/>
</dbReference>
<dbReference type="SUPFAM" id="SSF49764">
    <property type="entry name" value="HSP20-like chaperones"/>
    <property type="match status" value="1"/>
</dbReference>
<reference evidence="9 10" key="1">
    <citation type="submission" date="2024-01" db="EMBL/GenBank/DDBJ databases">
        <title>The genomes of 5 underutilized Papilionoideae crops provide insights into root nodulation and disease resistanc.</title>
        <authorList>
            <person name="Yuan L."/>
        </authorList>
    </citation>
    <scope>NUCLEOTIDE SEQUENCE [LARGE SCALE GENOMIC DNA]</scope>
    <source>
        <strain evidence="9">ZHUSHIDOU_FW_LH</strain>
        <tissue evidence="9">Leaf</tissue>
    </source>
</reference>
<dbReference type="Proteomes" id="UP001372338">
    <property type="component" value="Unassembled WGS sequence"/>
</dbReference>
<evidence type="ECO:0000256" key="7">
    <source>
        <dbReference type="SAM" id="Phobius"/>
    </source>
</evidence>
<dbReference type="EMBL" id="JAYWIO010000003">
    <property type="protein sequence ID" value="KAK7276561.1"/>
    <property type="molecule type" value="Genomic_DNA"/>
</dbReference>
<keyword evidence="2" id="KW-1003">Cell membrane</keyword>
<comment type="caution">
    <text evidence="9">The sequence shown here is derived from an EMBL/GenBank/DDBJ whole genome shotgun (WGS) entry which is preliminary data.</text>
</comment>
<dbReference type="InterPro" id="IPR008978">
    <property type="entry name" value="HSP20-like_chaperone"/>
</dbReference>
<dbReference type="GO" id="GO:0005886">
    <property type="term" value="C:plasma membrane"/>
    <property type="evidence" value="ECO:0007669"/>
    <property type="project" value="UniProtKB-SubCell"/>
</dbReference>
<dbReference type="PROSITE" id="PS01031">
    <property type="entry name" value="SHSP"/>
    <property type="match status" value="1"/>
</dbReference>
<evidence type="ECO:0000256" key="2">
    <source>
        <dbReference type="ARBA" id="ARBA00022475"/>
    </source>
</evidence>
<evidence type="ECO:0000313" key="10">
    <source>
        <dbReference type="Proteomes" id="UP001372338"/>
    </source>
</evidence>